<accession>A0ABU2CZ59</accession>
<dbReference type="InterPro" id="IPR020846">
    <property type="entry name" value="MFS_dom"/>
</dbReference>
<feature type="transmembrane region" description="Helical" evidence="5">
    <location>
        <begin position="349"/>
        <end position="368"/>
    </location>
</feature>
<evidence type="ECO:0000256" key="4">
    <source>
        <dbReference type="ARBA" id="ARBA00023136"/>
    </source>
</evidence>
<feature type="transmembrane region" description="Helical" evidence="5">
    <location>
        <begin position="445"/>
        <end position="469"/>
    </location>
</feature>
<feature type="transmembrane region" description="Helical" evidence="5">
    <location>
        <begin position="380"/>
        <end position="399"/>
    </location>
</feature>
<keyword evidence="3 5" id="KW-1133">Transmembrane helix</keyword>
<feature type="transmembrane region" description="Helical" evidence="5">
    <location>
        <begin position="555"/>
        <end position="577"/>
    </location>
</feature>
<feature type="transmembrane region" description="Helical" evidence="5">
    <location>
        <begin position="197"/>
        <end position="215"/>
    </location>
</feature>
<dbReference type="SUPFAM" id="SSF103473">
    <property type="entry name" value="MFS general substrate transporter"/>
    <property type="match status" value="2"/>
</dbReference>
<feature type="transmembrane region" description="Helical" evidence="5">
    <location>
        <begin position="135"/>
        <end position="157"/>
    </location>
</feature>
<feature type="transmembrane region" description="Helical" evidence="5">
    <location>
        <begin position="105"/>
        <end position="123"/>
    </location>
</feature>
<dbReference type="InterPro" id="IPR011701">
    <property type="entry name" value="MFS"/>
</dbReference>
<dbReference type="Gene3D" id="1.20.1720.10">
    <property type="entry name" value="Multidrug resistance protein D"/>
    <property type="match status" value="1"/>
</dbReference>
<feature type="transmembrane region" description="Helical" evidence="5">
    <location>
        <begin position="309"/>
        <end position="337"/>
    </location>
</feature>
<dbReference type="PANTHER" id="PTHR23501:SF5">
    <property type="entry name" value="TRANSPORT PROTEIN"/>
    <property type="match status" value="1"/>
</dbReference>
<comment type="subcellular location">
    <subcellularLocation>
        <location evidence="1">Membrane</location>
        <topology evidence="1">Multi-pass membrane protein</topology>
    </subcellularLocation>
</comment>
<dbReference type="Proteomes" id="UP001246244">
    <property type="component" value="Unassembled WGS sequence"/>
</dbReference>
<keyword evidence="2 5" id="KW-0812">Transmembrane</keyword>
<dbReference type="InterPro" id="IPR036259">
    <property type="entry name" value="MFS_trans_sf"/>
</dbReference>
<comment type="caution">
    <text evidence="7">The sequence shown here is derived from an EMBL/GenBank/DDBJ whole genome shotgun (WGS) entry which is preliminary data.</text>
</comment>
<dbReference type="PANTHER" id="PTHR23501">
    <property type="entry name" value="MAJOR FACILITATOR SUPERFAMILY"/>
    <property type="match status" value="1"/>
</dbReference>
<evidence type="ECO:0000256" key="2">
    <source>
        <dbReference type="ARBA" id="ARBA00022692"/>
    </source>
</evidence>
<dbReference type="PROSITE" id="PS50850">
    <property type="entry name" value="MFS"/>
    <property type="match status" value="1"/>
</dbReference>
<feature type="transmembrane region" description="Helical" evidence="5">
    <location>
        <begin position="405"/>
        <end position="424"/>
    </location>
</feature>
<keyword evidence="4 5" id="KW-0472">Membrane</keyword>
<dbReference type="Gene3D" id="1.20.1250.20">
    <property type="entry name" value="MFS general substrate transporter like domains"/>
    <property type="match status" value="1"/>
</dbReference>
<proteinExistence type="predicted"/>
<feature type="transmembrane region" description="Helical" evidence="5">
    <location>
        <begin position="71"/>
        <end position="93"/>
    </location>
</feature>
<feature type="transmembrane region" description="Helical" evidence="5">
    <location>
        <begin position="270"/>
        <end position="288"/>
    </location>
</feature>
<evidence type="ECO:0000259" key="6">
    <source>
        <dbReference type="PROSITE" id="PS50850"/>
    </source>
</evidence>
<feature type="transmembrane region" description="Helical" evidence="5">
    <location>
        <begin position="227"/>
        <end position="250"/>
    </location>
</feature>
<feature type="domain" description="Major facilitator superfamily (MFS) profile" evidence="6">
    <location>
        <begin position="33"/>
        <end position="503"/>
    </location>
</feature>
<evidence type="ECO:0000313" key="7">
    <source>
        <dbReference type="EMBL" id="MDR7665029.1"/>
    </source>
</evidence>
<protein>
    <submittedName>
        <fullName evidence="7">MFS transporter</fullName>
    </submittedName>
</protein>
<sequence>MKIEGNKLSKNSNLIDKVSTGGSGDNISYKWIALFNVTLSSLMGTINGSIILVSLPAIFNGIHINPMAPNAFQYLLWILMGYGLVTATLLLSIGRLADIYGRVKLFRLGFLIFTIGSILLYLTPSTGNTGALELIIFRLIQAVGGAFTMANGAAIITDAFPVSERGKALGINMVAIMSGQFIGLLLGGILVTYNWRYVFLVNIPFAVLGTVWSYWKMKEVSFQASKTSIDVVGNLVFVGGLTSLLVGVTYGLMPYEHNGITDAMGWSSPWVIAAIVVGLLLLISFPFVESKVKNPVFRLEFFRIRAFAYANIANFTAAIARGGVMFMLILLLQGIWLPLHGYRFEDTPLWAGIYMLPMTLGFVVMGPISGILSDKYGPRWIATAGMAIVTLVFIGLALLPYNFDYWELGILIFFMGIGNGMFSSPNSSSIMNSVPPEDRGVASGMMFTLSNSANTLSMAVFFTIVIVGIQETFPGAIQSSFASFGSLQITSAVQQLADHLAAMSPTNALFSAFLGYNPMDSILGAIDPSIVNSIPQQIVTTLKSNYWFPKTLQQAFMPALRISFIIGAVFSGIAAALSAMRGERYVHETNCPANDVSISGFPGEKESTRD</sequence>
<organism evidence="7 8">
    <name type="scientific">Methanosarcina baikalica</name>
    <dbReference type="NCBI Taxonomy" id="3073890"/>
    <lineage>
        <taxon>Archaea</taxon>
        <taxon>Methanobacteriati</taxon>
        <taxon>Methanobacteriota</taxon>
        <taxon>Stenosarchaea group</taxon>
        <taxon>Methanomicrobia</taxon>
        <taxon>Methanosarcinales</taxon>
        <taxon>Methanosarcinaceae</taxon>
        <taxon>Methanosarcina</taxon>
    </lineage>
</organism>
<feature type="transmembrane region" description="Helical" evidence="5">
    <location>
        <begin position="169"/>
        <end position="191"/>
    </location>
</feature>
<name>A0ABU2CZ59_9EURY</name>
<keyword evidence="8" id="KW-1185">Reference proteome</keyword>
<dbReference type="CDD" id="cd17321">
    <property type="entry name" value="MFS_MMR_MDR_like"/>
    <property type="match status" value="1"/>
</dbReference>
<evidence type="ECO:0000256" key="5">
    <source>
        <dbReference type="SAM" id="Phobius"/>
    </source>
</evidence>
<dbReference type="RefSeq" id="WP_310575054.1">
    <property type="nucleotide sequence ID" value="NZ_JAVKPK010000012.1"/>
</dbReference>
<feature type="transmembrane region" description="Helical" evidence="5">
    <location>
        <begin position="33"/>
        <end position="59"/>
    </location>
</feature>
<evidence type="ECO:0000313" key="8">
    <source>
        <dbReference type="Proteomes" id="UP001246244"/>
    </source>
</evidence>
<evidence type="ECO:0000256" key="3">
    <source>
        <dbReference type="ARBA" id="ARBA00022989"/>
    </source>
</evidence>
<gene>
    <name evidence="7" type="ORF">RG963_04340</name>
</gene>
<dbReference type="EMBL" id="JAVKPK010000012">
    <property type="protein sequence ID" value="MDR7665029.1"/>
    <property type="molecule type" value="Genomic_DNA"/>
</dbReference>
<dbReference type="Pfam" id="PF07690">
    <property type="entry name" value="MFS_1"/>
    <property type="match status" value="2"/>
</dbReference>
<evidence type="ECO:0000256" key="1">
    <source>
        <dbReference type="ARBA" id="ARBA00004141"/>
    </source>
</evidence>
<reference evidence="8" key="1">
    <citation type="submission" date="2023-07" db="EMBL/GenBank/DDBJ databases">
        <title>Whole-genome sequencing of a new Methanosarcina sp. Z-7115.</title>
        <authorList>
            <person name="Zhilina T.N."/>
            <person name="Merkel A.Y."/>
        </authorList>
    </citation>
    <scope>NUCLEOTIDE SEQUENCE [LARGE SCALE GENOMIC DNA]</scope>
    <source>
        <strain evidence="8">Z-7115</strain>
    </source>
</reference>